<protein>
    <submittedName>
        <fullName evidence="3">ABC transporter substrate-binding protein</fullName>
    </submittedName>
</protein>
<dbReference type="Gene3D" id="3.40.190.150">
    <property type="entry name" value="Bordetella uptake gene, domain 1"/>
    <property type="match status" value="1"/>
</dbReference>
<sequence length="327" mass="34880">MINRLIKIAAIGVLAATAFSTSSFAADYPNKDIRMIIPWGAGGGTDGIVRKLSTIAEKELGTSIYAENIEGGVSATGVLEVMKARPDGYTLGSLTYDSVVTVPWQGLLPTYKLDKLKLIARVTSEPDALIIASDAPYKSVADLVKAAKENPGKIKIAIQNTGSRLHLAMLQFEKLTGTDFKLIAYPGGAAPQKEAILSKEVQVAATSLGDFSSLIESGDVKGLVEFSDSRNPTYKDVPTAKEEGIDLQIGSFIVLAAPAKTPDDVVAKIEAAYKAALDSDEFQTWVAKVGVAPNWLGTADVTNWANDTKETLFKQMQTLVDQGVIKK</sequence>
<evidence type="ECO:0000256" key="1">
    <source>
        <dbReference type="ARBA" id="ARBA00006987"/>
    </source>
</evidence>
<keyword evidence="4" id="KW-1185">Reference proteome</keyword>
<reference evidence="3 4" key="1">
    <citation type="submission" date="2014-03" db="EMBL/GenBank/DDBJ databases">
        <title>The draft genome sequence of Thalassospira mesophila JCM 18969.</title>
        <authorList>
            <person name="Lai Q."/>
            <person name="Shao Z."/>
        </authorList>
    </citation>
    <scope>NUCLEOTIDE SEQUENCE [LARGE SCALE GENOMIC DNA]</scope>
    <source>
        <strain evidence="3 4">JCM 18969</strain>
    </source>
</reference>
<dbReference type="InterPro" id="IPR005064">
    <property type="entry name" value="BUG"/>
</dbReference>
<dbReference type="RefSeq" id="WP_085578740.1">
    <property type="nucleotide sequence ID" value="NZ_JFKA01000001.1"/>
</dbReference>
<keyword evidence="2" id="KW-0732">Signal</keyword>
<organism evidence="3 4">
    <name type="scientific">Thalassospira mesophila</name>
    <dbReference type="NCBI Taxonomy" id="1293891"/>
    <lineage>
        <taxon>Bacteria</taxon>
        <taxon>Pseudomonadati</taxon>
        <taxon>Pseudomonadota</taxon>
        <taxon>Alphaproteobacteria</taxon>
        <taxon>Rhodospirillales</taxon>
        <taxon>Thalassospiraceae</taxon>
        <taxon>Thalassospira</taxon>
    </lineage>
</organism>
<dbReference type="PIRSF" id="PIRSF017082">
    <property type="entry name" value="YflP"/>
    <property type="match status" value="1"/>
</dbReference>
<dbReference type="OrthoDB" id="7250553at2"/>
<dbReference type="Proteomes" id="UP000193391">
    <property type="component" value="Unassembled WGS sequence"/>
</dbReference>
<evidence type="ECO:0000256" key="2">
    <source>
        <dbReference type="SAM" id="SignalP"/>
    </source>
</evidence>
<dbReference type="Gene3D" id="3.40.190.10">
    <property type="entry name" value="Periplasmic binding protein-like II"/>
    <property type="match status" value="1"/>
</dbReference>
<evidence type="ECO:0000313" key="3">
    <source>
        <dbReference type="EMBL" id="OSQ40485.1"/>
    </source>
</evidence>
<dbReference type="AlphaFoldDB" id="A0A1Y2L3U0"/>
<dbReference type="EMBL" id="JFKA01000001">
    <property type="protein sequence ID" value="OSQ40485.1"/>
    <property type="molecule type" value="Genomic_DNA"/>
</dbReference>
<dbReference type="Pfam" id="PF03401">
    <property type="entry name" value="TctC"/>
    <property type="match status" value="1"/>
</dbReference>
<dbReference type="CDD" id="cd07012">
    <property type="entry name" value="PBP2_Bug_TTT"/>
    <property type="match status" value="1"/>
</dbReference>
<comment type="similarity">
    <text evidence="1">Belongs to the UPF0065 (bug) family.</text>
</comment>
<comment type="caution">
    <text evidence="3">The sequence shown here is derived from an EMBL/GenBank/DDBJ whole genome shotgun (WGS) entry which is preliminary data.</text>
</comment>
<gene>
    <name evidence="3" type="ORF">TMES_01465</name>
</gene>
<evidence type="ECO:0000313" key="4">
    <source>
        <dbReference type="Proteomes" id="UP000193391"/>
    </source>
</evidence>
<dbReference type="PANTHER" id="PTHR42928:SF5">
    <property type="entry name" value="BLR1237 PROTEIN"/>
    <property type="match status" value="1"/>
</dbReference>
<proteinExistence type="inferred from homology"/>
<name>A0A1Y2L3U0_9PROT</name>
<accession>A0A1Y2L3U0</accession>
<dbReference type="SUPFAM" id="SSF53850">
    <property type="entry name" value="Periplasmic binding protein-like II"/>
    <property type="match status" value="1"/>
</dbReference>
<dbReference type="InterPro" id="IPR042100">
    <property type="entry name" value="Bug_dom1"/>
</dbReference>
<dbReference type="PANTHER" id="PTHR42928">
    <property type="entry name" value="TRICARBOXYLATE-BINDING PROTEIN"/>
    <property type="match status" value="1"/>
</dbReference>
<feature type="signal peptide" evidence="2">
    <location>
        <begin position="1"/>
        <end position="25"/>
    </location>
</feature>
<feature type="chain" id="PRO_5013299634" evidence="2">
    <location>
        <begin position="26"/>
        <end position="327"/>
    </location>
</feature>
<dbReference type="STRING" id="1293891.TMES_01465"/>